<protein>
    <submittedName>
        <fullName evidence="1">DUF951 domain-containing protein</fullName>
    </submittedName>
</protein>
<comment type="caution">
    <text evidence="1">The sequence shown here is derived from an EMBL/GenBank/DDBJ whole genome shotgun (WGS) entry which is preliminary data.</text>
</comment>
<dbReference type="Pfam" id="PF06107">
    <property type="entry name" value="DUF951"/>
    <property type="match status" value="1"/>
</dbReference>
<proteinExistence type="predicted"/>
<sequence>MLHYKVGDIITLKKGHPCGENKWEILRTGVDIKLKCLGCERQIWIPRIEFEKRVRRILVDEKWISIIHHKPDNK</sequence>
<gene>
    <name evidence="1" type="ORF">H8689_04485</name>
</gene>
<accession>A0A926EWT2</accession>
<dbReference type="PANTHER" id="PTHR38455">
    <property type="entry name" value="HYPOTHETICAL CYTOSOLIC PROTEIN"/>
    <property type="match status" value="1"/>
</dbReference>
<evidence type="ECO:0000313" key="1">
    <source>
        <dbReference type="EMBL" id="MBC8590396.1"/>
    </source>
</evidence>
<dbReference type="InterPro" id="IPR009296">
    <property type="entry name" value="DUF951"/>
</dbReference>
<keyword evidence="2" id="KW-1185">Reference proteome</keyword>
<dbReference type="PANTHER" id="PTHR38455:SF1">
    <property type="entry name" value="DUF951 DOMAIN-CONTAINING PROTEIN"/>
    <property type="match status" value="1"/>
</dbReference>
<dbReference type="Proteomes" id="UP000601522">
    <property type="component" value="Unassembled WGS sequence"/>
</dbReference>
<dbReference type="EMBL" id="JACRTK010000001">
    <property type="protein sequence ID" value="MBC8590396.1"/>
    <property type="molecule type" value="Genomic_DNA"/>
</dbReference>
<name>A0A926EWT2_9FIRM</name>
<dbReference type="AlphaFoldDB" id="A0A926EWT2"/>
<evidence type="ECO:0000313" key="2">
    <source>
        <dbReference type="Proteomes" id="UP000601522"/>
    </source>
</evidence>
<reference evidence="1 2" key="1">
    <citation type="submission" date="2020-08" db="EMBL/GenBank/DDBJ databases">
        <title>Genome public.</title>
        <authorList>
            <person name="Liu C."/>
            <person name="Sun Q."/>
        </authorList>
    </citation>
    <scope>NUCLEOTIDE SEQUENCE [LARGE SCALE GENOMIC DNA]</scope>
    <source>
        <strain evidence="1 2">NSJ-26</strain>
    </source>
</reference>
<organism evidence="1 2">
    <name type="scientific">Wansuia hejianensis</name>
    <dbReference type="NCBI Taxonomy" id="2763667"/>
    <lineage>
        <taxon>Bacteria</taxon>
        <taxon>Bacillati</taxon>
        <taxon>Bacillota</taxon>
        <taxon>Clostridia</taxon>
        <taxon>Lachnospirales</taxon>
        <taxon>Lachnospiraceae</taxon>
        <taxon>Wansuia</taxon>
    </lineage>
</organism>